<name>H8Z8C1_9GAMM</name>
<evidence type="ECO:0000256" key="7">
    <source>
        <dbReference type="SAM" id="MobiDB-lite"/>
    </source>
</evidence>
<protein>
    <recommendedName>
        <fullName evidence="6">Probable inorganic carbon transporter subunit DabA</fullName>
    </recommendedName>
</protein>
<dbReference type="GO" id="GO:0005886">
    <property type="term" value="C:plasma membrane"/>
    <property type="evidence" value="ECO:0007669"/>
    <property type="project" value="UniProtKB-SubCell"/>
</dbReference>
<keyword evidence="4 6" id="KW-0862">Zinc</keyword>
<evidence type="ECO:0000256" key="2">
    <source>
        <dbReference type="ARBA" id="ARBA00022475"/>
    </source>
</evidence>
<feature type="binding site" evidence="6">
    <location>
        <position position="608"/>
    </location>
    <ligand>
        <name>Zn(2+)</name>
        <dbReference type="ChEBI" id="CHEBI:29105"/>
    </ligand>
</feature>
<keyword evidence="3 6" id="KW-0479">Metal-binding</keyword>
<evidence type="ECO:0000256" key="5">
    <source>
        <dbReference type="ARBA" id="ARBA00023136"/>
    </source>
</evidence>
<feature type="binding site" evidence="6">
    <location>
        <position position="593"/>
    </location>
    <ligand>
        <name>Zn(2+)</name>
        <dbReference type="ChEBI" id="CHEBI:29105"/>
    </ligand>
</feature>
<proteinExistence type="inferred from homology"/>
<evidence type="ECO:0000313" key="8">
    <source>
        <dbReference type="EMBL" id="EIC21070.1"/>
    </source>
</evidence>
<keyword evidence="9" id="KW-1185">Reference proteome</keyword>
<dbReference type="STRING" id="631362.Thi970DRAFT_04755"/>
<evidence type="ECO:0000256" key="6">
    <source>
        <dbReference type="HAMAP-Rule" id="MF_01871"/>
    </source>
</evidence>
<evidence type="ECO:0000256" key="1">
    <source>
        <dbReference type="ARBA" id="ARBA00022448"/>
    </source>
</evidence>
<keyword evidence="2 6" id="KW-1003">Cell membrane</keyword>
<feature type="binding site" evidence="6">
    <location>
        <position position="359"/>
    </location>
    <ligand>
        <name>Zn(2+)</name>
        <dbReference type="ChEBI" id="CHEBI:29105"/>
    </ligand>
</feature>
<organism evidence="8 9">
    <name type="scientific">Thiorhodovibrio frisius</name>
    <dbReference type="NCBI Taxonomy" id="631362"/>
    <lineage>
        <taxon>Bacteria</taxon>
        <taxon>Pseudomonadati</taxon>
        <taxon>Pseudomonadota</taxon>
        <taxon>Gammaproteobacteria</taxon>
        <taxon>Chromatiales</taxon>
        <taxon>Chromatiaceae</taxon>
        <taxon>Thiorhodovibrio</taxon>
    </lineage>
</organism>
<dbReference type="Proteomes" id="UP000002964">
    <property type="component" value="Unassembled WGS sequence"/>
</dbReference>
<comment type="similarity">
    <text evidence="6">Belongs to the inorganic carbon transporter (TC 9.A.2) DabA family.</text>
</comment>
<dbReference type="PANTHER" id="PTHR38344:SF1">
    <property type="entry name" value="INORGANIC CARBON TRANSPORTER SUBUNIT DABA-RELATED"/>
    <property type="match status" value="1"/>
</dbReference>
<evidence type="ECO:0000256" key="4">
    <source>
        <dbReference type="ARBA" id="ARBA00022833"/>
    </source>
</evidence>
<comment type="subunit">
    <text evidence="6">Forms a complex with DabB.</text>
</comment>
<dbReference type="Pfam" id="PF10070">
    <property type="entry name" value="DabA"/>
    <property type="match status" value="1"/>
</dbReference>
<dbReference type="PANTHER" id="PTHR38344">
    <property type="entry name" value="UPF0753 PROTEIN AQ_863"/>
    <property type="match status" value="1"/>
</dbReference>
<dbReference type="AlphaFoldDB" id="H8Z8C1"/>
<feature type="binding site" evidence="6">
    <location>
        <position position="357"/>
    </location>
    <ligand>
        <name>Zn(2+)</name>
        <dbReference type="ChEBI" id="CHEBI:29105"/>
    </ligand>
</feature>
<sequence length="901" mass="98949">MKMNDVRFDDPKLASQHAMEDSLKQRIQTACNRIAPVWPLDRFVAVNPFHGLVDQRFQQAAATLRRISGSRMYMPRAYYREQIDAGRIIDTDLQAAARHCSSELSPAKLREAATEEPTPTPRVPLLTAMLDEQDADDWSSFVVERISHHCAAFYDMGQATWKRPWTGQSLYAAWRSFAALDYSAAMMGQPGIRARVKALPESHWVCIAAALRRLGLPRQAQLDYMHAALLDIGGWAAWTRLLRWEAELGGEQDDSIVELLAIRLAWDMLVFEHKAGPKLLARWGNVCEQLRCEAQADAGEQASGCDPHGEAERAVDHMLLTAFEIGYQRRLLAALADNKQAVDGAAAARPAVQAAFCIDVRSEVIRRALETICPQGQTLGFAGFFGLPLEHVPLGAVAPRSHLPVLLSPKYRVCSTLQGSDDDDAVQALATQRRRNGLTKTWKAFKMGASSCFSFVEAAGLLLYTPKILADSFGFGRPVPAPDDLRLDAEQTRQVGPTLNASPHSACAGHDYQLHEHRGHDHQLHEHRGHDHPIAGDQAHDEDSQDGCTHGQGEQAMAIGGIPEEDRIGLAENMLRGMSLTTGFARLVLLVGHGSTVVNNPHAAGLDCGACGGLSGEVSARVGAALLNDAQVRAGLAERGIFIPADTWFLAALHDTCVDDIRLFDTHILPGEYAEELAELQSWLAQAGELTRLQRSALLGLDGRSRRAITANIRHRSRDWSQVRPEWALAGCAAFIAAPRERSRGIDLGGRTFLHDYDWQADEGFAVLELIMTAPMVVAGWINLQYYGSTTDNRRFGSGNKVLHNVVGGAIGVLEGNTGDLRVGLPMQSLHDGKRWVHEPVRLSVVLEAPQEPIDAIIDRHDLVRQMLDNGWLHLFRIDEQGAIQQRLPGTGWQTPLAAAA</sequence>
<keyword evidence="1 6" id="KW-0813">Transport</keyword>
<comment type="subcellular location">
    <subcellularLocation>
        <location evidence="6">Cell membrane</location>
        <topology evidence="6">Peripheral membrane protein</topology>
    </subcellularLocation>
</comment>
<dbReference type="eggNOG" id="COG3002">
    <property type="taxonomic scope" value="Bacteria"/>
</dbReference>
<keyword evidence="5 6" id="KW-0472">Membrane</keyword>
<evidence type="ECO:0000313" key="9">
    <source>
        <dbReference type="Proteomes" id="UP000002964"/>
    </source>
</evidence>
<feature type="region of interest" description="Disordered" evidence="7">
    <location>
        <begin position="518"/>
        <end position="552"/>
    </location>
</feature>
<dbReference type="HOGENOM" id="CLU_009885_1_0_6"/>
<dbReference type="GO" id="GO:0008270">
    <property type="term" value="F:zinc ion binding"/>
    <property type="evidence" value="ECO:0007669"/>
    <property type="project" value="UniProtKB-UniRule"/>
</dbReference>
<comment type="cofactor">
    <cofactor evidence="6">
        <name>Zn(2+)</name>
        <dbReference type="ChEBI" id="CHEBI:29105"/>
    </cofactor>
</comment>
<accession>H8Z8C1</accession>
<feature type="compositionally biased region" description="Basic and acidic residues" evidence="7">
    <location>
        <begin position="518"/>
        <end position="542"/>
    </location>
</feature>
<dbReference type="EMBL" id="JH603170">
    <property type="protein sequence ID" value="EIC21070.1"/>
    <property type="molecule type" value="Genomic_DNA"/>
</dbReference>
<evidence type="ECO:0000256" key="3">
    <source>
        <dbReference type="ARBA" id="ARBA00022723"/>
    </source>
</evidence>
<reference evidence="8 9" key="2">
    <citation type="submission" date="2011-11" db="EMBL/GenBank/DDBJ databases">
        <authorList>
            <consortium name="US DOE Joint Genome Institute"/>
            <person name="Lucas S."/>
            <person name="Han J."/>
            <person name="Lapidus A."/>
            <person name="Cheng J.-F."/>
            <person name="Goodwin L."/>
            <person name="Pitluck S."/>
            <person name="Peters L."/>
            <person name="Ovchinnikova G."/>
            <person name="Zhang X."/>
            <person name="Detter J.C."/>
            <person name="Han C."/>
            <person name="Tapia R."/>
            <person name="Land M."/>
            <person name="Hauser L."/>
            <person name="Kyrpides N."/>
            <person name="Ivanova N."/>
            <person name="Pagani I."/>
            <person name="Vogl K."/>
            <person name="Liu Z."/>
            <person name="Overmann J."/>
            <person name="Frigaard N.-U."/>
            <person name="Bryant D."/>
            <person name="Woyke T."/>
        </authorList>
    </citation>
    <scope>NUCLEOTIDE SEQUENCE [LARGE SCALE GENOMIC DNA]</scope>
    <source>
        <strain evidence="8 9">970</strain>
    </source>
</reference>
<reference evidence="9" key="1">
    <citation type="submission" date="2011-06" db="EMBL/GenBank/DDBJ databases">
        <authorList>
            <consortium name="US DOE Joint Genome Institute (JGI-PGF)"/>
            <person name="Lucas S."/>
            <person name="Han J."/>
            <person name="Lapidus A."/>
            <person name="Cheng J.-F."/>
            <person name="Goodwin L."/>
            <person name="Pitluck S."/>
            <person name="Peters L."/>
            <person name="Land M.L."/>
            <person name="Hauser L."/>
            <person name="Vogl K."/>
            <person name="Liu Z."/>
            <person name="Overmann J."/>
            <person name="Frigaard N.-U."/>
            <person name="Bryant D.A."/>
            <person name="Woyke T.J."/>
        </authorList>
    </citation>
    <scope>NUCLEOTIDE SEQUENCE [LARGE SCALE GENOMIC DNA]</scope>
    <source>
        <strain evidence="9">970</strain>
    </source>
</reference>
<dbReference type="RefSeq" id="WP_009151473.1">
    <property type="nucleotide sequence ID" value="NZ_CP121471.1"/>
</dbReference>
<gene>
    <name evidence="6" type="primary">dabA</name>
    <name evidence="8" type="ORF">Thi970DRAFT_04755</name>
</gene>
<dbReference type="InterPro" id="IPR018752">
    <property type="entry name" value="DabA"/>
</dbReference>
<comment type="function">
    <text evidence="6">Part of an energy-coupled inorganic carbon pump.</text>
</comment>
<dbReference type="HAMAP" id="MF_01871">
    <property type="entry name" value="DabA"/>
    <property type="match status" value="1"/>
</dbReference>